<accession>A0A0K0GQ95</accession>
<dbReference type="EMBL" id="CP000967">
    <property type="protein sequence ID" value="ACD61117.1"/>
    <property type="molecule type" value="Genomic_DNA"/>
</dbReference>
<dbReference type="Proteomes" id="UP000001740">
    <property type="component" value="Chromosome"/>
</dbReference>
<dbReference type="eggNOG" id="ENOG5033FCC">
    <property type="taxonomic scope" value="Bacteria"/>
</dbReference>
<dbReference type="AlphaFoldDB" id="A0A0K0GQ95"/>
<dbReference type="HOGENOM" id="CLU_165309_0_0_6"/>
<dbReference type="RefSeq" id="WP_011257616.1">
    <property type="nucleotide sequence ID" value="NC_010717.2"/>
</dbReference>
<dbReference type="KEGG" id="xop:PXO_03104"/>
<sequence>MEVAVWWGGNLCPELQALLQRELAIGNRIAEPTRRSDGTHAGSVAVSLKRDLRSDVASLPATVPHAICTDPHHGWHDECDCITHQHLLVAGATKPP</sequence>
<proteinExistence type="predicted"/>
<evidence type="ECO:0000313" key="1">
    <source>
        <dbReference type="EMBL" id="ACD61117.1"/>
    </source>
</evidence>
<dbReference type="PATRIC" id="fig|291331.8.peg.809"/>
<organism evidence="1 2">
    <name type="scientific">Xanthomonas oryzae pv. oryzae (strain PXO99A)</name>
    <dbReference type="NCBI Taxonomy" id="360094"/>
    <lineage>
        <taxon>Bacteria</taxon>
        <taxon>Pseudomonadati</taxon>
        <taxon>Pseudomonadota</taxon>
        <taxon>Gammaproteobacteria</taxon>
        <taxon>Lysobacterales</taxon>
        <taxon>Lysobacteraceae</taxon>
        <taxon>Xanthomonas</taxon>
    </lineage>
</organism>
<gene>
    <name evidence="1" type="ordered locus">PXO_03104</name>
</gene>
<reference evidence="1 2" key="1">
    <citation type="journal article" date="2008" name="BMC Genomics">
        <title>Genome sequence and rapid evolution of the rice pathogen Xanthomonas oryzae pv. oryzae PXO99A.</title>
        <authorList>
            <person name="Salzberg S.L."/>
            <person name="Sommer D.D."/>
            <person name="Schatz M.C."/>
            <person name="Phillippy A.M."/>
            <person name="Rabinowicz P.D."/>
            <person name="Tsuge S."/>
            <person name="Furutani A."/>
            <person name="Ochiai H."/>
            <person name="Delcher A.L."/>
            <person name="Kelley D."/>
            <person name="Madupu R."/>
            <person name="Puiu D."/>
            <person name="Radune D."/>
            <person name="Shumway M."/>
            <person name="Trapnell C."/>
            <person name="Aparna G."/>
            <person name="Jha G."/>
            <person name="Pandey A."/>
            <person name="Patil P.B."/>
            <person name="Ishihara H."/>
            <person name="Meyer D.F."/>
            <person name="Szurek B."/>
            <person name="Verdier V."/>
            <person name="Koebnik R."/>
            <person name="Dow J.M."/>
            <person name="Ryan R.P."/>
            <person name="Hirata H."/>
            <person name="Tsuyumu S."/>
            <person name="Won Lee S."/>
            <person name="Seo Y.S."/>
            <person name="Sriariyanum M."/>
            <person name="Ronald P.C."/>
            <person name="Sonti R.V."/>
            <person name="Van Sluys M.A."/>
            <person name="Leach J.E."/>
            <person name="White F.F."/>
            <person name="Bogdanove A.J."/>
        </authorList>
    </citation>
    <scope>NUCLEOTIDE SEQUENCE [LARGE SCALE GENOMIC DNA]</scope>
    <source>
        <strain evidence="1 2">PXO99A</strain>
    </source>
</reference>
<name>A0A0K0GQ95_XANOP</name>
<protein>
    <submittedName>
        <fullName evidence="1">Uncharacterized protein</fullName>
    </submittedName>
</protein>
<evidence type="ECO:0000313" key="2">
    <source>
        <dbReference type="Proteomes" id="UP000001740"/>
    </source>
</evidence>